<dbReference type="GO" id="GO:0032259">
    <property type="term" value="P:methylation"/>
    <property type="evidence" value="ECO:0007669"/>
    <property type="project" value="UniProtKB-KW"/>
</dbReference>
<reference evidence="13" key="1">
    <citation type="submission" date="2006-01" db="EMBL/GenBank/DDBJ databases">
        <title>Genome of the cyst-dividing bacterium Ramlibacter tataouinensis.</title>
        <authorList>
            <person name="Barakat M."/>
            <person name="Ortet P."/>
            <person name="De Luca G."/>
            <person name="Jourlin-Castelli C."/>
            <person name="Ansaldi M."/>
            <person name="Py B."/>
            <person name="Fichant G."/>
            <person name="Coutinho P."/>
            <person name="Voulhoux R."/>
            <person name="Bastien O."/>
            <person name="Roy S."/>
            <person name="Marechal E."/>
            <person name="Henrissat B."/>
            <person name="Quentin Y."/>
            <person name="Noirot P."/>
            <person name="Filloux A."/>
            <person name="Mejean V."/>
            <person name="DuBow M."/>
            <person name="Barras F."/>
            <person name="Heulin T."/>
        </authorList>
    </citation>
    <scope>NUCLEOTIDE SEQUENCE [LARGE SCALE GENOMIC DNA]</scope>
    <source>
        <strain evidence="13">ATCC BAA-407 / DSM 14655 / LMG 21543 / TTB310</strain>
    </source>
</reference>
<evidence type="ECO:0000313" key="12">
    <source>
        <dbReference type="EMBL" id="AEG91278.1"/>
    </source>
</evidence>
<dbReference type="GO" id="GO:0005737">
    <property type="term" value="C:cytoplasm"/>
    <property type="evidence" value="ECO:0007669"/>
    <property type="project" value="UniProtKB-SubCell"/>
</dbReference>
<dbReference type="EC" id="2.1.1.77" evidence="3"/>
<dbReference type="AlphaFoldDB" id="F5Y400"/>
<keyword evidence="13" id="KW-1185">Reference proteome</keyword>
<dbReference type="InterPro" id="IPR029063">
    <property type="entry name" value="SAM-dependent_MTases_sf"/>
</dbReference>
<dbReference type="Proteomes" id="UP000008385">
    <property type="component" value="Chromosome"/>
</dbReference>
<evidence type="ECO:0000256" key="4">
    <source>
        <dbReference type="ARBA" id="ARBA00013346"/>
    </source>
</evidence>
<evidence type="ECO:0000256" key="8">
    <source>
        <dbReference type="ARBA" id="ARBA00022691"/>
    </source>
</evidence>
<dbReference type="PATRIC" id="fig|365046.3.peg.221"/>
<accession>F5Y400</accession>
<evidence type="ECO:0000256" key="10">
    <source>
        <dbReference type="ARBA" id="ARBA00031323"/>
    </source>
</evidence>
<comment type="subcellular location">
    <subcellularLocation>
        <location evidence="1">Cytoplasm</location>
    </subcellularLocation>
</comment>
<dbReference type="STRING" id="365046.Rta_02140"/>
<dbReference type="EMBL" id="CP000245">
    <property type="protein sequence ID" value="AEG91278.1"/>
    <property type="molecule type" value="Genomic_DNA"/>
</dbReference>
<dbReference type="PANTHER" id="PTHR11579:SF0">
    <property type="entry name" value="PROTEIN-L-ISOASPARTATE(D-ASPARTATE) O-METHYLTRANSFERASE"/>
    <property type="match status" value="1"/>
</dbReference>
<keyword evidence="6 12" id="KW-0489">Methyltransferase</keyword>
<evidence type="ECO:0000256" key="6">
    <source>
        <dbReference type="ARBA" id="ARBA00022603"/>
    </source>
</evidence>
<evidence type="ECO:0000256" key="5">
    <source>
        <dbReference type="ARBA" id="ARBA00022490"/>
    </source>
</evidence>
<protein>
    <recommendedName>
        <fullName evidence="4">Protein-L-isoaspartate O-methyltransferase</fullName>
        <ecNumber evidence="3">2.1.1.77</ecNumber>
    </recommendedName>
    <alternativeName>
        <fullName evidence="11">L-isoaspartyl protein carboxyl methyltransferase</fullName>
    </alternativeName>
    <alternativeName>
        <fullName evidence="9">Protein L-isoaspartyl methyltransferase</fullName>
    </alternativeName>
    <alternativeName>
        <fullName evidence="10">Protein-beta-aspartate methyltransferase</fullName>
    </alternativeName>
</protein>
<evidence type="ECO:0000256" key="7">
    <source>
        <dbReference type="ARBA" id="ARBA00022679"/>
    </source>
</evidence>
<dbReference type="GO" id="GO:0004719">
    <property type="term" value="F:protein-L-isoaspartate (D-aspartate) O-methyltransferase activity"/>
    <property type="evidence" value="ECO:0007669"/>
    <property type="project" value="UniProtKB-EC"/>
</dbReference>
<evidence type="ECO:0000256" key="3">
    <source>
        <dbReference type="ARBA" id="ARBA00011890"/>
    </source>
</evidence>
<organism evidence="12 13">
    <name type="scientific">Ramlibacter tataouinensis (strain ATCC BAA-407 / DSM 14655 / LMG 21543 / TTB310)</name>
    <dbReference type="NCBI Taxonomy" id="365046"/>
    <lineage>
        <taxon>Bacteria</taxon>
        <taxon>Pseudomonadati</taxon>
        <taxon>Pseudomonadota</taxon>
        <taxon>Betaproteobacteria</taxon>
        <taxon>Burkholderiales</taxon>
        <taxon>Comamonadaceae</taxon>
        <taxon>Ramlibacter</taxon>
    </lineage>
</organism>
<dbReference type="InterPro" id="IPR000682">
    <property type="entry name" value="PCMT"/>
</dbReference>
<evidence type="ECO:0000256" key="9">
    <source>
        <dbReference type="ARBA" id="ARBA00030757"/>
    </source>
</evidence>
<name>F5Y400_RAMTT</name>
<dbReference type="eggNOG" id="COG2518">
    <property type="taxonomic scope" value="Bacteria"/>
</dbReference>
<dbReference type="PANTHER" id="PTHR11579">
    <property type="entry name" value="PROTEIN-L-ISOASPARTATE O-METHYLTRANSFERASE"/>
    <property type="match status" value="1"/>
</dbReference>
<dbReference type="Gene3D" id="3.40.50.150">
    <property type="entry name" value="Vaccinia Virus protein VP39"/>
    <property type="match status" value="1"/>
</dbReference>
<evidence type="ECO:0000256" key="11">
    <source>
        <dbReference type="ARBA" id="ARBA00031350"/>
    </source>
</evidence>
<proteinExistence type="inferred from homology"/>
<reference evidence="12 13" key="2">
    <citation type="journal article" date="2011" name="PLoS ONE">
        <title>The Cyst-Dividing Bacterium Ramlibacter tataouinensis TTB310 Genome Reveals a Well-Stocked Toolbox for Adaptation to a Desert Environment.</title>
        <authorList>
            <person name="De Luca G."/>
            <person name="Barakat M."/>
            <person name="Ortet P."/>
            <person name="Fochesato S."/>
            <person name="Jourlin-Castelli C."/>
            <person name="Ansaldi M."/>
            <person name="Py B."/>
            <person name="Fichant G."/>
            <person name="Coutinho P.M."/>
            <person name="Voulhoux R."/>
            <person name="Bastien O."/>
            <person name="Marechal E."/>
            <person name="Henrissat B."/>
            <person name="Quentin Y."/>
            <person name="Noirot P."/>
            <person name="Filloux A."/>
            <person name="Mejean V."/>
            <person name="Dubow M.S."/>
            <person name="Barras F."/>
            <person name="Barbe V."/>
            <person name="Weissenbach J."/>
            <person name="Mihalcescu I."/>
            <person name="Vermeglio A."/>
            <person name="Achouak W."/>
            <person name="Heulin T."/>
        </authorList>
    </citation>
    <scope>NUCLEOTIDE SEQUENCE [LARGE SCALE GENOMIC DNA]</scope>
    <source>
        <strain evidence="13">ATCC BAA-407 / DSM 14655 / LMG 21543 / TTB310</strain>
    </source>
</reference>
<dbReference type="SUPFAM" id="SSF53335">
    <property type="entry name" value="S-adenosyl-L-methionine-dependent methyltransferases"/>
    <property type="match status" value="1"/>
</dbReference>
<gene>
    <name evidence="12" type="ordered locus">Rta_02140</name>
</gene>
<sequence>MTGRRGSATACHATRRRHHAQHRAAPQLYAEYLAASAGGRHPGLLAAFRTAPREAFVGPGPWRVFTWSGYIDTPDDDPRWVYQDILIALDEALGLNNGQPSLHARCLAAAAPAPGDTVLHVGAGTGYYTAVLAELVGPGGQVHAFELEPGLAHRAKNCLASYGRVRVDNRSAAEGDLPAADVIYVSAGATHPVRGWLEALRIGGRLVFPLTGGGAGVLLVIRRVAPERWTAQGLMPTAFTPCAGARDDVSAEGLPNAMRQRPYQDIRSLRLDTAPDATAWHAGRGWWLSTAEPT</sequence>
<dbReference type="KEGG" id="rta:Rta_02140"/>
<keyword evidence="8" id="KW-0949">S-adenosyl-L-methionine</keyword>
<comment type="similarity">
    <text evidence="2">Belongs to the methyltransferase superfamily. L-isoaspartyl/D-aspartyl protein methyltransferase family.</text>
</comment>
<evidence type="ECO:0000256" key="1">
    <source>
        <dbReference type="ARBA" id="ARBA00004496"/>
    </source>
</evidence>
<evidence type="ECO:0000313" key="13">
    <source>
        <dbReference type="Proteomes" id="UP000008385"/>
    </source>
</evidence>
<evidence type="ECO:0000256" key="2">
    <source>
        <dbReference type="ARBA" id="ARBA00005369"/>
    </source>
</evidence>
<keyword evidence="5" id="KW-0963">Cytoplasm</keyword>
<dbReference type="HOGENOM" id="CLU_066224_0_0_4"/>
<dbReference type="CDD" id="cd02440">
    <property type="entry name" value="AdoMet_MTases"/>
    <property type="match status" value="1"/>
</dbReference>
<dbReference type="Pfam" id="PF01135">
    <property type="entry name" value="PCMT"/>
    <property type="match status" value="1"/>
</dbReference>
<keyword evidence="7 12" id="KW-0808">Transferase</keyword>
<dbReference type="RefSeq" id="WP_013899511.1">
    <property type="nucleotide sequence ID" value="NC_015677.1"/>
</dbReference>